<evidence type="ECO:0000313" key="1">
    <source>
        <dbReference type="EMBL" id="SVB47832.1"/>
    </source>
</evidence>
<name>A0A382EBU5_9ZZZZ</name>
<sequence>MSHRPAIAAICTVYHKYSHSQHFVDRFLEGYGWGGRHHHPPMDLISMYVDQTPEGDFSRDREERFPHLTIYPSIAEALTLGGDTLAVDGILLIGEHGE</sequence>
<dbReference type="AlphaFoldDB" id="A0A382EBU5"/>
<proteinExistence type="predicted"/>
<dbReference type="EMBL" id="UINC01043591">
    <property type="protein sequence ID" value="SVB47832.1"/>
    <property type="molecule type" value="Genomic_DNA"/>
</dbReference>
<feature type="non-terminal residue" evidence="1">
    <location>
        <position position="98"/>
    </location>
</feature>
<protein>
    <submittedName>
        <fullName evidence="1">Uncharacterized protein</fullName>
    </submittedName>
</protein>
<reference evidence="1" key="1">
    <citation type="submission" date="2018-05" db="EMBL/GenBank/DDBJ databases">
        <authorList>
            <person name="Lanie J.A."/>
            <person name="Ng W.-L."/>
            <person name="Kazmierczak K.M."/>
            <person name="Andrzejewski T.M."/>
            <person name="Davidsen T.M."/>
            <person name="Wayne K.J."/>
            <person name="Tettelin H."/>
            <person name="Glass J.I."/>
            <person name="Rusch D."/>
            <person name="Podicherti R."/>
            <person name="Tsui H.-C.T."/>
            <person name="Winkler M.E."/>
        </authorList>
    </citation>
    <scope>NUCLEOTIDE SEQUENCE</scope>
</reference>
<accession>A0A382EBU5</accession>
<organism evidence="1">
    <name type="scientific">marine metagenome</name>
    <dbReference type="NCBI Taxonomy" id="408172"/>
    <lineage>
        <taxon>unclassified sequences</taxon>
        <taxon>metagenomes</taxon>
        <taxon>ecological metagenomes</taxon>
    </lineage>
</organism>
<gene>
    <name evidence="1" type="ORF">METZ01_LOCUS200686</name>
</gene>